<dbReference type="InterPro" id="IPR029063">
    <property type="entry name" value="SAM-dependent_MTases_sf"/>
</dbReference>
<feature type="transmembrane region" description="Helical" evidence="7">
    <location>
        <begin position="431"/>
        <end position="453"/>
    </location>
</feature>
<evidence type="ECO:0000256" key="5">
    <source>
        <dbReference type="ARBA" id="ARBA00023136"/>
    </source>
</evidence>
<feature type="transmembrane region" description="Helical" evidence="7">
    <location>
        <begin position="704"/>
        <end position="725"/>
    </location>
</feature>
<evidence type="ECO:0000256" key="7">
    <source>
        <dbReference type="SAM" id="Phobius"/>
    </source>
</evidence>
<dbReference type="InterPro" id="IPR013216">
    <property type="entry name" value="Methyltransf_11"/>
</dbReference>
<feature type="transmembrane region" description="Helical" evidence="7">
    <location>
        <begin position="664"/>
        <end position="683"/>
    </location>
</feature>
<dbReference type="EMBL" id="MU858104">
    <property type="protein sequence ID" value="KAK4213726.1"/>
    <property type="molecule type" value="Genomic_DNA"/>
</dbReference>
<accession>A0AAN7B5N6</accession>
<dbReference type="CDD" id="cd02440">
    <property type="entry name" value="AdoMet_MTases"/>
    <property type="match status" value="1"/>
</dbReference>
<evidence type="ECO:0000313" key="10">
    <source>
        <dbReference type="Proteomes" id="UP001301769"/>
    </source>
</evidence>
<organism evidence="9 10">
    <name type="scientific">Rhypophila decipiens</name>
    <dbReference type="NCBI Taxonomy" id="261697"/>
    <lineage>
        <taxon>Eukaryota</taxon>
        <taxon>Fungi</taxon>
        <taxon>Dikarya</taxon>
        <taxon>Ascomycota</taxon>
        <taxon>Pezizomycotina</taxon>
        <taxon>Sordariomycetes</taxon>
        <taxon>Sordariomycetidae</taxon>
        <taxon>Sordariales</taxon>
        <taxon>Naviculisporaceae</taxon>
        <taxon>Rhypophila</taxon>
    </lineage>
</organism>
<feature type="transmembrane region" description="Helical" evidence="7">
    <location>
        <begin position="487"/>
        <end position="509"/>
    </location>
</feature>
<name>A0AAN7B5N6_9PEZI</name>
<dbReference type="SUPFAM" id="SSF53335">
    <property type="entry name" value="S-adenosyl-L-methionine-dependent methyltransferases"/>
    <property type="match status" value="1"/>
</dbReference>
<dbReference type="Pfam" id="PF07690">
    <property type="entry name" value="MFS_1"/>
    <property type="match status" value="1"/>
</dbReference>
<evidence type="ECO:0000256" key="3">
    <source>
        <dbReference type="ARBA" id="ARBA00022692"/>
    </source>
</evidence>
<reference evidence="9" key="2">
    <citation type="submission" date="2023-05" db="EMBL/GenBank/DDBJ databases">
        <authorList>
            <consortium name="Lawrence Berkeley National Laboratory"/>
            <person name="Steindorff A."/>
            <person name="Hensen N."/>
            <person name="Bonometti L."/>
            <person name="Westerberg I."/>
            <person name="Brannstrom I.O."/>
            <person name="Guillou S."/>
            <person name="Cros-Aarteil S."/>
            <person name="Calhoun S."/>
            <person name="Haridas S."/>
            <person name="Kuo A."/>
            <person name="Mondo S."/>
            <person name="Pangilinan J."/>
            <person name="Riley R."/>
            <person name="Labutti K."/>
            <person name="Andreopoulos B."/>
            <person name="Lipzen A."/>
            <person name="Chen C."/>
            <person name="Yanf M."/>
            <person name="Daum C."/>
            <person name="Ng V."/>
            <person name="Clum A."/>
            <person name="Ohm R."/>
            <person name="Martin F."/>
            <person name="Silar P."/>
            <person name="Natvig D."/>
            <person name="Lalanne C."/>
            <person name="Gautier V."/>
            <person name="Ament-Velasquez S.L."/>
            <person name="Kruys A."/>
            <person name="Hutchinson M.I."/>
            <person name="Powell A.J."/>
            <person name="Barry K."/>
            <person name="Miller A.N."/>
            <person name="Grigoriev I.V."/>
            <person name="Debuchy R."/>
            <person name="Gladieux P."/>
            <person name="Thoren M.H."/>
            <person name="Johannesson H."/>
        </authorList>
    </citation>
    <scope>NUCLEOTIDE SEQUENCE</scope>
    <source>
        <strain evidence="9">PSN293</strain>
    </source>
</reference>
<dbReference type="InterPro" id="IPR036259">
    <property type="entry name" value="MFS_trans_sf"/>
</dbReference>
<dbReference type="PANTHER" id="PTHR23502">
    <property type="entry name" value="MAJOR FACILITATOR SUPERFAMILY"/>
    <property type="match status" value="1"/>
</dbReference>
<evidence type="ECO:0000259" key="8">
    <source>
        <dbReference type="PROSITE" id="PS50850"/>
    </source>
</evidence>
<keyword evidence="3 7" id="KW-0812">Transmembrane</keyword>
<evidence type="ECO:0000256" key="4">
    <source>
        <dbReference type="ARBA" id="ARBA00022989"/>
    </source>
</evidence>
<feature type="transmembrane region" description="Helical" evidence="7">
    <location>
        <begin position="396"/>
        <end position="419"/>
    </location>
</feature>
<feature type="transmembrane region" description="Helical" evidence="7">
    <location>
        <begin position="731"/>
        <end position="754"/>
    </location>
</feature>
<gene>
    <name evidence="9" type="ORF">QBC37DRAFT_482793</name>
</gene>
<feature type="region of interest" description="Disordered" evidence="6">
    <location>
        <begin position="273"/>
        <end position="296"/>
    </location>
</feature>
<evidence type="ECO:0000256" key="1">
    <source>
        <dbReference type="ARBA" id="ARBA00004141"/>
    </source>
</evidence>
<dbReference type="SUPFAM" id="SSF103473">
    <property type="entry name" value="MFS general substrate transporter"/>
    <property type="match status" value="1"/>
</dbReference>
<dbReference type="Gene3D" id="1.20.1250.20">
    <property type="entry name" value="MFS general substrate transporter like domains"/>
    <property type="match status" value="1"/>
</dbReference>
<feature type="transmembrane region" description="Helical" evidence="7">
    <location>
        <begin position="620"/>
        <end position="644"/>
    </location>
</feature>
<feature type="domain" description="Major facilitator superfamily (MFS) profile" evidence="8">
    <location>
        <begin position="395"/>
        <end position="832"/>
    </location>
</feature>
<keyword evidence="4 7" id="KW-1133">Transmembrane helix</keyword>
<protein>
    <submittedName>
        <fullName evidence="9">Major facilitator superfamily domain-containing protein</fullName>
    </submittedName>
</protein>
<dbReference type="PROSITE" id="PS50850">
    <property type="entry name" value="MFS"/>
    <property type="match status" value="1"/>
</dbReference>
<feature type="transmembrane region" description="Helical" evidence="7">
    <location>
        <begin position="804"/>
        <end position="825"/>
    </location>
</feature>
<dbReference type="GO" id="GO:0016020">
    <property type="term" value="C:membrane"/>
    <property type="evidence" value="ECO:0007669"/>
    <property type="project" value="UniProtKB-SubCell"/>
</dbReference>
<dbReference type="Proteomes" id="UP001301769">
    <property type="component" value="Unassembled WGS sequence"/>
</dbReference>
<keyword evidence="10" id="KW-1185">Reference proteome</keyword>
<feature type="transmembrane region" description="Helical" evidence="7">
    <location>
        <begin position="521"/>
        <end position="542"/>
    </location>
</feature>
<dbReference type="InterPro" id="IPR011701">
    <property type="entry name" value="MFS"/>
</dbReference>
<dbReference type="Gene3D" id="3.40.50.150">
    <property type="entry name" value="Vaccinia Virus protein VP39"/>
    <property type="match status" value="1"/>
</dbReference>
<sequence length="835" mass="91234">MPADTQELARGYTLLNATQNSTGLFLISRLNITQGLKVLDVGCGPGNLTAHLAHLVGENGSVVGIDPSEERIAIAAEQYSSTPNLEFHVGIAEDLSRFTDASFDLVFVNSTLHWVQDQAKAIREFARVLRPDRKLGISGGSGDFETYQEKIKEEVLSREPYSQYKEEAPPKFLKRSELEGLLEASGGFPAEKRDIVVNSIVKRAKTPDEMIDWLDTSSSGKTYGGIPLELRPKAREEMKKEWEKYVTPGEGINMVIELLVTVARYTPGHLTPRQSVISPQGTKYTERGGNLVNDSGRTSTNMLSTMPITSQEHFVIPNTNAMSMPKEKMQAGTDSATTTPATSSLSSLSLDDKAIDHELVNYYEPQIIIVGWDDTPEHPDPANPLNWRPLMKWANILMISVISFLVPLVSSMLAPAVTLVMSDLNTASKSFATFCVSIFVLGFACGPLVLAPLSERYGRVIVYNITNVFFTIFTVVCGLSQNEAMFLIFRFLSGFAGVATITIGSGTIADIMPREERGRAVSIWAVGTIMGPAIGPVIGGWLTDMVGWRWMFWIISLVIAIVSILAFLILKETYAPVLLSRKAALLHKSNGNNPAHIFQPASAASQVSFTQNLLRPTKLLFFRPLVTMLCTYVATLYGTLYLLFATYSFLFTQVYHFSVFSNGLVFLAGGIGTLFGLAYIGYFSDRIIKSRLEKGIQPTPEDRLSPIITLPGSLTFPLGLFIYGWGAQKELHWIVPQIGTGITGFGSIIVFTAIQTYLIDAFEARWAASVIGANAVLRGIAGAVIPLAGLILYEKLGWGWGNSLLGLVSLGLAPLPILLGVYGGVVRGWNSRGLE</sequence>
<dbReference type="Pfam" id="PF08241">
    <property type="entry name" value="Methyltransf_11"/>
    <property type="match status" value="1"/>
</dbReference>
<evidence type="ECO:0000313" key="9">
    <source>
        <dbReference type="EMBL" id="KAK4213726.1"/>
    </source>
</evidence>
<reference evidence="9" key="1">
    <citation type="journal article" date="2023" name="Mol. Phylogenet. Evol.">
        <title>Genome-scale phylogeny and comparative genomics of the fungal order Sordariales.</title>
        <authorList>
            <person name="Hensen N."/>
            <person name="Bonometti L."/>
            <person name="Westerberg I."/>
            <person name="Brannstrom I.O."/>
            <person name="Guillou S."/>
            <person name="Cros-Aarteil S."/>
            <person name="Calhoun S."/>
            <person name="Haridas S."/>
            <person name="Kuo A."/>
            <person name="Mondo S."/>
            <person name="Pangilinan J."/>
            <person name="Riley R."/>
            <person name="LaButti K."/>
            <person name="Andreopoulos B."/>
            <person name="Lipzen A."/>
            <person name="Chen C."/>
            <person name="Yan M."/>
            <person name="Daum C."/>
            <person name="Ng V."/>
            <person name="Clum A."/>
            <person name="Steindorff A."/>
            <person name="Ohm R.A."/>
            <person name="Martin F."/>
            <person name="Silar P."/>
            <person name="Natvig D.O."/>
            <person name="Lalanne C."/>
            <person name="Gautier V."/>
            <person name="Ament-Velasquez S.L."/>
            <person name="Kruys A."/>
            <person name="Hutchinson M.I."/>
            <person name="Powell A.J."/>
            <person name="Barry K."/>
            <person name="Miller A.N."/>
            <person name="Grigoriev I.V."/>
            <person name="Debuchy R."/>
            <person name="Gladieux P."/>
            <person name="Hiltunen Thoren M."/>
            <person name="Johannesson H."/>
        </authorList>
    </citation>
    <scope>NUCLEOTIDE SEQUENCE</scope>
    <source>
        <strain evidence="9">PSN293</strain>
    </source>
</reference>
<evidence type="ECO:0000256" key="6">
    <source>
        <dbReference type="SAM" id="MobiDB-lite"/>
    </source>
</evidence>
<proteinExistence type="inferred from homology"/>
<feature type="transmembrane region" description="Helical" evidence="7">
    <location>
        <begin position="766"/>
        <end position="792"/>
    </location>
</feature>
<dbReference type="GO" id="GO:0008757">
    <property type="term" value="F:S-adenosylmethionine-dependent methyltransferase activity"/>
    <property type="evidence" value="ECO:0007669"/>
    <property type="project" value="InterPro"/>
</dbReference>
<dbReference type="GO" id="GO:0022857">
    <property type="term" value="F:transmembrane transporter activity"/>
    <property type="evidence" value="ECO:0007669"/>
    <property type="project" value="InterPro"/>
</dbReference>
<feature type="transmembrane region" description="Helical" evidence="7">
    <location>
        <begin position="460"/>
        <end position="481"/>
    </location>
</feature>
<keyword evidence="5 7" id="KW-0472">Membrane</keyword>
<comment type="subcellular location">
    <subcellularLocation>
        <location evidence="1">Membrane</location>
        <topology evidence="1">Multi-pass membrane protein</topology>
    </subcellularLocation>
</comment>
<evidence type="ECO:0000256" key="2">
    <source>
        <dbReference type="ARBA" id="ARBA00008335"/>
    </source>
</evidence>
<dbReference type="PANTHER" id="PTHR23502:SF68">
    <property type="entry name" value="MULTIDRUG TRANSPORTER, PUTATIVE (AFU_ORTHOLOGUE AFUA_3G01120)-RELATED"/>
    <property type="match status" value="1"/>
</dbReference>
<dbReference type="InterPro" id="IPR020846">
    <property type="entry name" value="MFS_dom"/>
</dbReference>
<comment type="caution">
    <text evidence="9">The sequence shown here is derived from an EMBL/GenBank/DDBJ whole genome shotgun (WGS) entry which is preliminary data.</text>
</comment>
<dbReference type="AlphaFoldDB" id="A0AAN7B5N6"/>
<comment type="similarity">
    <text evidence="2">Belongs to the major facilitator superfamily.</text>
</comment>
<feature type="compositionally biased region" description="Polar residues" evidence="6">
    <location>
        <begin position="273"/>
        <end position="283"/>
    </location>
</feature>
<dbReference type="CDD" id="cd17323">
    <property type="entry name" value="MFS_Tpo1_MDR_like"/>
    <property type="match status" value="1"/>
</dbReference>
<dbReference type="FunFam" id="1.20.1250.20:FF:000011">
    <property type="entry name" value="MFS multidrug transporter, putative"/>
    <property type="match status" value="1"/>
</dbReference>
<feature type="transmembrane region" description="Helical" evidence="7">
    <location>
        <begin position="548"/>
        <end position="570"/>
    </location>
</feature>